<proteinExistence type="predicted"/>
<gene>
    <name evidence="3" type="primary">LOC113146770</name>
</gene>
<feature type="region of interest" description="Disordered" evidence="1">
    <location>
        <begin position="1"/>
        <end position="23"/>
    </location>
</feature>
<evidence type="ECO:0000313" key="3">
    <source>
        <dbReference type="RefSeq" id="XP_026190873.1"/>
    </source>
</evidence>
<protein>
    <submittedName>
        <fullName evidence="3">Uncharacterized protein LOC113146770</fullName>
    </submittedName>
</protein>
<dbReference type="Proteomes" id="UP000515125">
    <property type="component" value="Unplaced"/>
</dbReference>
<dbReference type="RefSeq" id="XP_026190873.1">
    <property type="nucleotide sequence ID" value="XM_026335088.1"/>
</dbReference>
<dbReference type="GeneID" id="113146770"/>
<reference evidence="3" key="1">
    <citation type="submission" date="2025-08" db="UniProtKB">
        <authorList>
            <consortium name="RefSeq"/>
        </authorList>
    </citation>
    <scope>IDENTIFICATION</scope>
</reference>
<dbReference type="OrthoDB" id="436049at2759"/>
<evidence type="ECO:0000256" key="1">
    <source>
        <dbReference type="SAM" id="MobiDB-lite"/>
    </source>
</evidence>
<accession>A0A6P6RSU1</accession>
<sequence>MQYSVKTEGSRSPHGSLLTPTSGSGLKHRIRELECIIDSELKSLQMQVQQFRSQKTVQVGRTQEVVQEAKDEMLAALQNSKAELKQFFLQQRTENHRIHELIRALRNENFALQQSQLALQRRLQTAEVDLGQ</sequence>
<organism evidence="2 3">
    <name type="scientific">Cyclospora cayetanensis</name>
    <dbReference type="NCBI Taxonomy" id="88456"/>
    <lineage>
        <taxon>Eukaryota</taxon>
        <taxon>Sar</taxon>
        <taxon>Alveolata</taxon>
        <taxon>Apicomplexa</taxon>
        <taxon>Conoidasida</taxon>
        <taxon>Coccidia</taxon>
        <taxon>Eucoccidiorida</taxon>
        <taxon>Eimeriorina</taxon>
        <taxon>Eimeriidae</taxon>
        <taxon>Cyclospora</taxon>
    </lineage>
</organism>
<name>A0A6P6RSU1_9EIME</name>
<dbReference type="AlphaFoldDB" id="A0A6P6RSU1"/>
<evidence type="ECO:0000313" key="2">
    <source>
        <dbReference type="Proteomes" id="UP000515125"/>
    </source>
</evidence>
<keyword evidence="2" id="KW-1185">Reference proteome</keyword>